<dbReference type="NCBIfam" id="TIGR00719">
    <property type="entry name" value="sda_beta"/>
    <property type="match status" value="1"/>
</dbReference>
<dbReference type="PATRIC" id="fig|1036673.3.peg.4663"/>
<comment type="pathway">
    <text evidence="2 11">Carbohydrate biosynthesis; gluconeogenesis.</text>
</comment>
<evidence type="ECO:0000259" key="13">
    <source>
        <dbReference type="PROSITE" id="PS51671"/>
    </source>
</evidence>
<dbReference type="GO" id="GO:0051539">
    <property type="term" value="F:4 iron, 4 sulfur cluster binding"/>
    <property type="evidence" value="ECO:0007669"/>
    <property type="project" value="UniProtKB-UniRule"/>
</dbReference>
<evidence type="ECO:0000313" key="15">
    <source>
        <dbReference type="Proteomes" id="UP000006620"/>
    </source>
</evidence>
<evidence type="ECO:0000256" key="7">
    <source>
        <dbReference type="ARBA" id="ARBA00023004"/>
    </source>
</evidence>
<dbReference type="InterPro" id="IPR004643">
    <property type="entry name" value="Fe-S_L-Ser_bsu"/>
</dbReference>
<dbReference type="KEGG" id="pms:KNP414_05050"/>
<comment type="catalytic activity">
    <reaction evidence="10 11 12">
        <text>L-serine = pyruvate + NH4(+)</text>
        <dbReference type="Rhea" id="RHEA:19169"/>
        <dbReference type="ChEBI" id="CHEBI:15361"/>
        <dbReference type="ChEBI" id="CHEBI:28938"/>
        <dbReference type="ChEBI" id="CHEBI:33384"/>
        <dbReference type="EC" id="4.3.1.17"/>
    </reaction>
</comment>
<dbReference type="InterPro" id="IPR051318">
    <property type="entry name" value="Fe-S_L-Ser"/>
</dbReference>
<reference evidence="15" key="1">
    <citation type="submission" date="2011-06" db="EMBL/GenBank/DDBJ databases">
        <title>Complete genome sequence of Paenibacillus mucilaginosus KNP414.</title>
        <authorList>
            <person name="Wang J."/>
            <person name="Hu S."/>
            <person name="Hu X."/>
            <person name="Zhang B."/>
            <person name="Dong D."/>
            <person name="Zhang S."/>
            <person name="Zhao K."/>
            <person name="Wu D."/>
        </authorList>
    </citation>
    <scope>NUCLEOTIDE SEQUENCE [LARGE SCALE GENOMIC DNA]</scope>
    <source>
        <strain evidence="15">KNP414</strain>
    </source>
</reference>
<evidence type="ECO:0000256" key="2">
    <source>
        <dbReference type="ARBA" id="ARBA00004742"/>
    </source>
</evidence>
<evidence type="ECO:0000256" key="1">
    <source>
        <dbReference type="ARBA" id="ARBA00001966"/>
    </source>
</evidence>
<dbReference type="PROSITE" id="PS51671">
    <property type="entry name" value="ACT"/>
    <property type="match status" value="1"/>
</dbReference>
<dbReference type="GO" id="GO:0046872">
    <property type="term" value="F:metal ion binding"/>
    <property type="evidence" value="ECO:0007669"/>
    <property type="project" value="UniProtKB-UniRule"/>
</dbReference>
<dbReference type="InterPro" id="IPR045865">
    <property type="entry name" value="ACT-like_dom_sf"/>
</dbReference>
<dbReference type="CDD" id="cd04903">
    <property type="entry name" value="ACT_LSD"/>
    <property type="match status" value="1"/>
</dbReference>
<name>F8F6Q8_PAEMK</name>
<gene>
    <name evidence="14" type="ordered locus">KNP414_05050</name>
</gene>
<comment type="cofactor">
    <cofactor evidence="1 12">
        <name>[4Fe-4S] cluster</name>
        <dbReference type="ChEBI" id="CHEBI:49883"/>
    </cofactor>
</comment>
<dbReference type="Pfam" id="PF03315">
    <property type="entry name" value="SDH_beta"/>
    <property type="match status" value="1"/>
</dbReference>
<dbReference type="EMBL" id="CP002869">
    <property type="protein sequence ID" value="AEI43574.1"/>
    <property type="molecule type" value="Genomic_DNA"/>
</dbReference>
<evidence type="ECO:0000256" key="12">
    <source>
        <dbReference type="RuleBase" id="RU366059"/>
    </source>
</evidence>
<dbReference type="PIRSF" id="PIRSF036692">
    <property type="entry name" value="SDH_B"/>
    <property type="match status" value="1"/>
</dbReference>
<dbReference type="Gene3D" id="3.30.1330.90">
    <property type="entry name" value="D-3-phosphoglycerate dehydrogenase, domain 3"/>
    <property type="match status" value="1"/>
</dbReference>
<dbReference type="HOGENOM" id="CLU_086592_0_0_9"/>
<evidence type="ECO:0000256" key="11">
    <source>
        <dbReference type="PIRNR" id="PIRNR036692"/>
    </source>
</evidence>
<keyword evidence="8 11" id="KW-0411">Iron-sulfur</keyword>
<dbReference type="SUPFAM" id="SSF55021">
    <property type="entry name" value="ACT-like"/>
    <property type="match status" value="1"/>
</dbReference>
<keyword evidence="7 11" id="KW-0408">Iron</keyword>
<organism evidence="14 15">
    <name type="scientific">Paenibacillus mucilaginosus (strain KNP414)</name>
    <dbReference type="NCBI Taxonomy" id="1036673"/>
    <lineage>
        <taxon>Bacteria</taxon>
        <taxon>Bacillati</taxon>
        <taxon>Bacillota</taxon>
        <taxon>Bacilli</taxon>
        <taxon>Bacillales</taxon>
        <taxon>Paenibacillaceae</taxon>
        <taxon>Paenibacillus</taxon>
    </lineage>
</organism>
<dbReference type="InterPro" id="IPR002912">
    <property type="entry name" value="ACT_dom"/>
</dbReference>
<evidence type="ECO:0000313" key="14">
    <source>
        <dbReference type="EMBL" id="AEI43574.1"/>
    </source>
</evidence>
<evidence type="ECO:0000256" key="8">
    <source>
        <dbReference type="ARBA" id="ARBA00023014"/>
    </source>
</evidence>
<dbReference type="UniPathway" id="UPA00138"/>
<proteinExistence type="inferred from homology"/>
<keyword evidence="9 11" id="KW-0456">Lyase</keyword>
<keyword evidence="6 11" id="KW-0479">Metal-binding</keyword>
<evidence type="ECO:0000256" key="3">
    <source>
        <dbReference type="ARBA" id="ARBA00008636"/>
    </source>
</evidence>
<evidence type="ECO:0000256" key="9">
    <source>
        <dbReference type="ARBA" id="ARBA00023239"/>
    </source>
</evidence>
<accession>F8F6Q8</accession>
<dbReference type="InterPro" id="IPR029009">
    <property type="entry name" value="ASB_dom_sf"/>
</dbReference>
<dbReference type="Gene3D" id="3.30.70.260">
    <property type="match status" value="1"/>
</dbReference>
<evidence type="ECO:0000256" key="6">
    <source>
        <dbReference type="ARBA" id="ARBA00022723"/>
    </source>
</evidence>
<dbReference type="GO" id="GO:0003941">
    <property type="term" value="F:L-serine ammonia-lyase activity"/>
    <property type="evidence" value="ECO:0007669"/>
    <property type="project" value="UniProtKB-UniRule"/>
</dbReference>
<evidence type="ECO:0000256" key="5">
    <source>
        <dbReference type="ARBA" id="ARBA00022485"/>
    </source>
</evidence>
<protein>
    <recommendedName>
        <fullName evidence="11">L-serine deaminase</fullName>
    </recommendedName>
</protein>
<dbReference type="PANTHER" id="PTHR30182:SF12">
    <property type="entry name" value="L-SERINE DEHYDRATASE, BETA CHAIN-RELATED"/>
    <property type="match status" value="1"/>
</dbReference>
<dbReference type="Pfam" id="PF01842">
    <property type="entry name" value="ACT"/>
    <property type="match status" value="1"/>
</dbReference>
<sequence length="230" mass="24097">MRFKDVFSIIGPAMIGPSSSHTAGAVRIGRFARQLFGPLPERAEVRFFGSFAATYQGHGTDIAIAAGLLDWQTDDKRIPCALKHAADQGMTVLFGQGKGLYAHPNTVRLLLTAGAPPARRELALTGASIGGGNIEITDIDGFGVKLTGGYPAVIVQHRDAPGTIAGITDALRDGGCNIAHMSVDRKGRSGEALTALELDAPLAPPLLDQLSRLEQVGSVRCVDLSKISSA</sequence>
<dbReference type="SUPFAM" id="SSF143548">
    <property type="entry name" value="Serine metabolism enzymes domain"/>
    <property type="match status" value="1"/>
</dbReference>
<dbReference type="RefSeq" id="WP_013918727.1">
    <property type="nucleotide sequence ID" value="NC_015690.1"/>
</dbReference>
<reference evidence="14 15" key="2">
    <citation type="journal article" date="2013" name="Genome Announc.">
        <title>Genome Sequence of Growth-Improving Paenibacillus mucilaginosus Strain KNP414.</title>
        <authorList>
            <person name="Lu J.J."/>
            <person name="Wang J.F."/>
            <person name="Hu X.F."/>
        </authorList>
    </citation>
    <scope>NUCLEOTIDE SEQUENCE [LARGE SCALE GENOMIC DNA]</scope>
    <source>
        <strain evidence="14 15">KNP414</strain>
    </source>
</reference>
<keyword evidence="5 11" id="KW-0004">4Fe-4S</keyword>
<dbReference type="Proteomes" id="UP000006620">
    <property type="component" value="Chromosome"/>
</dbReference>
<dbReference type="GO" id="GO:0006094">
    <property type="term" value="P:gluconeogenesis"/>
    <property type="evidence" value="ECO:0007669"/>
    <property type="project" value="UniProtKB-UniRule"/>
</dbReference>
<evidence type="ECO:0000256" key="4">
    <source>
        <dbReference type="ARBA" id="ARBA00022432"/>
    </source>
</evidence>
<keyword evidence="4 11" id="KW-0312">Gluconeogenesis</keyword>
<evidence type="ECO:0000256" key="10">
    <source>
        <dbReference type="ARBA" id="ARBA00049406"/>
    </source>
</evidence>
<dbReference type="AlphaFoldDB" id="F8F6Q8"/>
<feature type="domain" description="ACT" evidence="13">
    <location>
        <begin position="152"/>
        <end position="224"/>
    </location>
</feature>
<comment type="similarity">
    <text evidence="3 11 12">Belongs to the iron-sulfur dependent L-serine dehydratase family.</text>
</comment>
<dbReference type="InterPro" id="IPR005131">
    <property type="entry name" value="Ser_deHydtase_bsu"/>
</dbReference>
<dbReference type="PANTHER" id="PTHR30182">
    <property type="entry name" value="L-SERINE DEHYDRATASE"/>
    <property type="match status" value="1"/>
</dbReference>